<evidence type="ECO:0000313" key="4">
    <source>
        <dbReference type="Proteomes" id="UP000002287"/>
    </source>
</evidence>
<dbReference type="eggNOG" id="COG3853">
    <property type="taxonomic scope" value="Bacteria"/>
</dbReference>
<accession>A4JG59</accession>
<comment type="similarity">
    <text evidence="1">Belongs to the TelA family.</text>
</comment>
<reference evidence="4" key="1">
    <citation type="submission" date="2007-03" db="EMBL/GenBank/DDBJ databases">
        <title>Complete sequence of chromosome 1 of Burkholderia vietnamiensis G4.</title>
        <authorList>
            <consortium name="US DOE Joint Genome Institute"/>
            <person name="Copeland A."/>
            <person name="Lucas S."/>
            <person name="Lapidus A."/>
            <person name="Barry K."/>
            <person name="Detter J.C."/>
            <person name="Glavina del Rio T."/>
            <person name="Hammon N."/>
            <person name="Israni S."/>
            <person name="Dalin E."/>
            <person name="Tice H."/>
            <person name="Pitluck S."/>
            <person name="Chain P."/>
            <person name="Malfatti S."/>
            <person name="Shin M."/>
            <person name="Vergez L."/>
            <person name="Schmutz J."/>
            <person name="Larimer F."/>
            <person name="Land M."/>
            <person name="Hauser L."/>
            <person name="Kyrpides N."/>
            <person name="Tiedje J."/>
            <person name="Richardson P."/>
        </authorList>
    </citation>
    <scope>NUCLEOTIDE SEQUENCE [LARGE SCALE GENOMIC DNA]</scope>
    <source>
        <strain evidence="4">G4 / LMG 22486</strain>
    </source>
</reference>
<feature type="compositionally biased region" description="Basic and acidic residues" evidence="2">
    <location>
        <begin position="24"/>
        <end position="35"/>
    </location>
</feature>
<sequence length="390" mass="43048">MRASAHTTTRSKKQKRKRGSHMRPLFDDKKSDAVNDRPSMPSSAPVAVSAAADAANTANVLVPPAHPTEPARLITVDEIDQLGATQGARIAGFSQQILASVRASDADQFGDKLNELIATAKGLDPRGADKGGLLTQVTRLFRSTKEKLLSQYESVSKRMDTLVVELEHHAQRQKAGIDELERMYNDNYALHQDLAQAKAHGEAALAALRAHAAAGHPADDAFAAQRLLDVKRKIDALESKLDDLDRAMLMSKQLAPQIRMEQDQKRTLTSKFMTIKTVLIPAWTNAFALYLEQLSTKRAAALANATYDAADEAIRAQADLNRQNAQEIAKLGQRPVISTDTFEYAQQQLFGAFDDVTQIIADGKRQREQDAPRLRQLEQELITRFAPKHN</sequence>
<evidence type="ECO:0000313" key="3">
    <source>
        <dbReference type="EMBL" id="ABO55262.1"/>
    </source>
</evidence>
<dbReference type="KEGG" id="bvi:Bcep1808_2263"/>
<dbReference type="EMBL" id="CP000614">
    <property type="protein sequence ID" value="ABO55262.1"/>
    <property type="molecule type" value="Genomic_DNA"/>
</dbReference>
<feature type="compositionally biased region" description="Basic residues" evidence="2">
    <location>
        <begin position="9"/>
        <end position="21"/>
    </location>
</feature>
<feature type="region of interest" description="Disordered" evidence="2">
    <location>
        <begin position="1"/>
        <end position="45"/>
    </location>
</feature>
<dbReference type="InterPro" id="IPR008863">
    <property type="entry name" value="Toxic_anion-R_TelA"/>
</dbReference>
<protein>
    <submittedName>
        <fullName evidence="3">Toxic anion resistance family protein</fullName>
    </submittedName>
</protein>
<dbReference type="PANTHER" id="PTHR38432:SF1">
    <property type="entry name" value="TELA-LIKE PROTEIN SAOUHSC_01408"/>
    <property type="match status" value="1"/>
</dbReference>
<organism evidence="3 4">
    <name type="scientific">Burkholderia vietnamiensis (strain G4 / LMG 22486)</name>
    <name type="common">Burkholderia cepacia (strain R1808)</name>
    <dbReference type="NCBI Taxonomy" id="269482"/>
    <lineage>
        <taxon>Bacteria</taxon>
        <taxon>Pseudomonadati</taxon>
        <taxon>Pseudomonadota</taxon>
        <taxon>Betaproteobacteria</taxon>
        <taxon>Burkholderiales</taxon>
        <taxon>Burkholderiaceae</taxon>
        <taxon>Burkholderia</taxon>
        <taxon>Burkholderia cepacia complex</taxon>
    </lineage>
</organism>
<name>A4JG59_BURVG</name>
<dbReference type="Pfam" id="PF05816">
    <property type="entry name" value="TelA"/>
    <property type="match status" value="1"/>
</dbReference>
<proteinExistence type="inferred from homology"/>
<gene>
    <name evidence="3" type="ordered locus">Bcep1808_2263</name>
</gene>
<dbReference type="HOGENOM" id="CLU_032111_0_0_4"/>
<evidence type="ECO:0000256" key="1">
    <source>
        <dbReference type="ARBA" id="ARBA00005541"/>
    </source>
</evidence>
<dbReference type="Proteomes" id="UP000002287">
    <property type="component" value="Chromosome 1"/>
</dbReference>
<dbReference type="AlphaFoldDB" id="A4JG59"/>
<evidence type="ECO:0000256" key="2">
    <source>
        <dbReference type="SAM" id="MobiDB-lite"/>
    </source>
</evidence>
<dbReference type="PANTHER" id="PTHR38432">
    <property type="entry name" value="TELA-LIKE PROTEIN SAOUHSC_01408"/>
    <property type="match status" value="1"/>
</dbReference>